<accession>A0ABS8T7Z5</accession>
<evidence type="ECO:0000313" key="1">
    <source>
        <dbReference type="EMBL" id="MCD7467540.1"/>
    </source>
</evidence>
<dbReference type="Proteomes" id="UP000823775">
    <property type="component" value="Unassembled WGS sequence"/>
</dbReference>
<gene>
    <name evidence="1" type="ORF">HAX54_005037</name>
</gene>
<reference evidence="1 2" key="1">
    <citation type="journal article" date="2021" name="BMC Genomics">
        <title>Datura genome reveals duplications of psychoactive alkaloid biosynthetic genes and high mutation rate following tissue culture.</title>
        <authorList>
            <person name="Rajewski A."/>
            <person name="Carter-House D."/>
            <person name="Stajich J."/>
            <person name="Litt A."/>
        </authorList>
    </citation>
    <scope>NUCLEOTIDE SEQUENCE [LARGE SCALE GENOMIC DNA]</scope>
    <source>
        <strain evidence="1">AR-01</strain>
    </source>
</reference>
<name>A0ABS8T7Z5_DATST</name>
<evidence type="ECO:0000313" key="2">
    <source>
        <dbReference type="Proteomes" id="UP000823775"/>
    </source>
</evidence>
<feature type="non-terminal residue" evidence="1">
    <location>
        <position position="1"/>
    </location>
</feature>
<protein>
    <submittedName>
        <fullName evidence="1">Uncharacterized protein</fullName>
    </submittedName>
</protein>
<dbReference type="EMBL" id="JACEIK010001241">
    <property type="protein sequence ID" value="MCD7467540.1"/>
    <property type="molecule type" value="Genomic_DNA"/>
</dbReference>
<sequence length="149" mass="16216">LAVTMATPYSGRFVLLPIEIEIKAYQDQLAKNTISSKAASSFQKSLHRLLLVPYPQVRWVVSHKTLIPPPVSLNSEQYLISMFLSVVITETGCGLKFASGRSQTAAEGSGFPPDAPSVLHLLLIPQEGNHLTIVLLNLVDRIAQPLPST</sequence>
<comment type="caution">
    <text evidence="1">The sequence shown here is derived from an EMBL/GenBank/DDBJ whole genome shotgun (WGS) entry which is preliminary data.</text>
</comment>
<keyword evidence="2" id="KW-1185">Reference proteome</keyword>
<proteinExistence type="predicted"/>
<organism evidence="1 2">
    <name type="scientific">Datura stramonium</name>
    <name type="common">Jimsonweed</name>
    <name type="synonym">Common thornapple</name>
    <dbReference type="NCBI Taxonomy" id="4076"/>
    <lineage>
        <taxon>Eukaryota</taxon>
        <taxon>Viridiplantae</taxon>
        <taxon>Streptophyta</taxon>
        <taxon>Embryophyta</taxon>
        <taxon>Tracheophyta</taxon>
        <taxon>Spermatophyta</taxon>
        <taxon>Magnoliopsida</taxon>
        <taxon>eudicotyledons</taxon>
        <taxon>Gunneridae</taxon>
        <taxon>Pentapetalae</taxon>
        <taxon>asterids</taxon>
        <taxon>lamiids</taxon>
        <taxon>Solanales</taxon>
        <taxon>Solanaceae</taxon>
        <taxon>Solanoideae</taxon>
        <taxon>Datureae</taxon>
        <taxon>Datura</taxon>
    </lineage>
</organism>